<evidence type="ECO:0000313" key="2">
    <source>
        <dbReference type="Proteomes" id="UP000195755"/>
    </source>
</evidence>
<organism evidence="1 2">
    <name type="scientific">Streptomyces albireticuli</name>
    <dbReference type="NCBI Taxonomy" id="1940"/>
    <lineage>
        <taxon>Bacteria</taxon>
        <taxon>Bacillati</taxon>
        <taxon>Actinomycetota</taxon>
        <taxon>Actinomycetes</taxon>
        <taxon>Kitasatosporales</taxon>
        <taxon>Streptomycetaceae</taxon>
        <taxon>Streptomyces</taxon>
    </lineage>
</organism>
<dbReference type="Proteomes" id="UP000195755">
    <property type="component" value="Chromosome"/>
</dbReference>
<dbReference type="AlphaFoldDB" id="A0A1Z2L2I0"/>
<dbReference type="EMBL" id="CP021744">
    <property type="protein sequence ID" value="ARZ68476.1"/>
    <property type="molecule type" value="Genomic_DNA"/>
</dbReference>
<accession>A0A1Z2L2I0</accession>
<proteinExistence type="predicted"/>
<reference evidence="1 2" key="1">
    <citation type="submission" date="2017-06" db="EMBL/GenBank/DDBJ databases">
        <title>Streptomyces albireticuli Genome sequencing and assembly.</title>
        <authorList>
            <person name="Wang Y."/>
            <person name="Du B."/>
            <person name="Ding Y."/>
            <person name="Liu H."/>
            <person name="Hou Q."/>
            <person name="Liu K."/>
            <person name="Yao L."/>
            <person name="Wang C."/>
        </authorList>
    </citation>
    <scope>NUCLEOTIDE SEQUENCE [LARGE SCALE GENOMIC DNA]</scope>
    <source>
        <strain evidence="1 2">MDJK11</strain>
    </source>
</reference>
<protein>
    <submittedName>
        <fullName evidence="1">Uncharacterized protein</fullName>
    </submittedName>
</protein>
<dbReference type="KEGG" id="salj:SMD11_2828"/>
<evidence type="ECO:0000313" key="1">
    <source>
        <dbReference type="EMBL" id="ARZ68476.1"/>
    </source>
</evidence>
<sequence length="75" mass="7769">MYGEGAETIMEHMNTASLTPTAQGAHAGATALHDGADHPRHGLGNALRVLKVFAGAAVSVVLLGEYSDKRAVRTV</sequence>
<gene>
    <name evidence="1" type="ORF">SMD11_2828</name>
</gene>
<name>A0A1Z2L2I0_9ACTN</name>